<reference evidence="3 4" key="1">
    <citation type="submission" date="2019-10" db="EMBL/GenBank/DDBJ databases">
        <title>Assembly and Annotation for the nematode Trichostrongylus colubriformis.</title>
        <authorList>
            <person name="Martin J."/>
        </authorList>
    </citation>
    <scope>NUCLEOTIDE SEQUENCE [LARGE SCALE GENOMIC DNA]</scope>
    <source>
        <strain evidence="3">G859</strain>
        <tissue evidence="3">Whole worm</tissue>
    </source>
</reference>
<dbReference type="PANTHER" id="PTHR43788">
    <property type="entry name" value="DNA2/NAM7 HELICASE FAMILY MEMBER"/>
    <property type="match status" value="1"/>
</dbReference>
<protein>
    <recommendedName>
        <fullName evidence="2">DNA2/NAM7 helicase helicase domain-containing protein</fullName>
    </recommendedName>
</protein>
<evidence type="ECO:0000259" key="2">
    <source>
        <dbReference type="Pfam" id="PF13086"/>
    </source>
</evidence>
<gene>
    <name evidence="3" type="ORF">GCK32_022668</name>
</gene>
<dbReference type="InterPro" id="IPR027417">
    <property type="entry name" value="P-loop_NTPase"/>
</dbReference>
<feature type="non-terminal residue" evidence="3">
    <location>
        <position position="227"/>
    </location>
</feature>
<proteinExistence type="predicted"/>
<dbReference type="AlphaFoldDB" id="A0AAN8FPW2"/>
<name>A0AAN8FPW2_TRICO</name>
<dbReference type="GO" id="GO:0004386">
    <property type="term" value="F:helicase activity"/>
    <property type="evidence" value="ECO:0007669"/>
    <property type="project" value="InterPro"/>
</dbReference>
<dbReference type="Gene3D" id="3.40.50.300">
    <property type="entry name" value="P-loop containing nucleotide triphosphate hydrolases"/>
    <property type="match status" value="1"/>
</dbReference>
<dbReference type="InterPro" id="IPR050534">
    <property type="entry name" value="Coronavir_polyprotein_1ab"/>
</dbReference>
<evidence type="ECO:0000256" key="1">
    <source>
        <dbReference type="SAM" id="MobiDB-lite"/>
    </source>
</evidence>
<dbReference type="SUPFAM" id="SSF52540">
    <property type="entry name" value="P-loop containing nucleoside triphosphate hydrolases"/>
    <property type="match status" value="1"/>
</dbReference>
<dbReference type="EMBL" id="WIXE01004040">
    <property type="protein sequence ID" value="KAK5983396.1"/>
    <property type="molecule type" value="Genomic_DNA"/>
</dbReference>
<comment type="caution">
    <text evidence="3">The sequence shown here is derived from an EMBL/GenBank/DDBJ whole genome shotgun (WGS) entry which is preliminary data.</text>
</comment>
<sequence>MNQVYGSPLRPDTALQPRDTGARSNTSIRLRGNVLRLRDDQARALRMGMEDRPILAIQAAFGTGKTVVAALIAARLSSTERILVATATTNVAVAQLTDTLLGLDEFRSRLSVLRFVADTAIREGAPTTPVDLHPILLGLAANPTDTLTEREIARLRRYARGRSLIERVLRDPNAAFGMTEEEREEYRIAEYDNSDATEEAVAIMLKVRFPTILCMTVSALLNSTRPG</sequence>
<dbReference type="Pfam" id="PF13086">
    <property type="entry name" value="AAA_11"/>
    <property type="match status" value="1"/>
</dbReference>
<organism evidence="3 4">
    <name type="scientific">Trichostrongylus colubriformis</name>
    <name type="common">Black scour worm</name>
    <dbReference type="NCBI Taxonomy" id="6319"/>
    <lineage>
        <taxon>Eukaryota</taxon>
        <taxon>Metazoa</taxon>
        <taxon>Ecdysozoa</taxon>
        <taxon>Nematoda</taxon>
        <taxon>Chromadorea</taxon>
        <taxon>Rhabditida</taxon>
        <taxon>Rhabditina</taxon>
        <taxon>Rhabditomorpha</taxon>
        <taxon>Strongyloidea</taxon>
        <taxon>Trichostrongylidae</taxon>
        <taxon>Trichostrongylus</taxon>
    </lineage>
</organism>
<feature type="domain" description="DNA2/NAM7 helicase helicase" evidence="2">
    <location>
        <begin position="37"/>
        <end position="119"/>
    </location>
</feature>
<accession>A0AAN8FPW2</accession>
<feature type="region of interest" description="Disordered" evidence="1">
    <location>
        <begin position="1"/>
        <end position="24"/>
    </location>
</feature>
<keyword evidence="4" id="KW-1185">Reference proteome</keyword>
<dbReference type="Proteomes" id="UP001331761">
    <property type="component" value="Unassembled WGS sequence"/>
</dbReference>
<evidence type="ECO:0000313" key="4">
    <source>
        <dbReference type="Proteomes" id="UP001331761"/>
    </source>
</evidence>
<dbReference type="InterPro" id="IPR041677">
    <property type="entry name" value="DNA2/NAM7_AAA_11"/>
</dbReference>
<evidence type="ECO:0000313" key="3">
    <source>
        <dbReference type="EMBL" id="KAK5983396.1"/>
    </source>
</evidence>